<name>A0AA39WYZ6_9PEZI</name>
<accession>A0AA39WYZ6</accession>
<sequence length="275" mass="30412">MKSNPSSQQRAAVEDKYFLPSPSILNEKAAIINIHLSEHLFSRQPSRTVKFLPLAILAQALLQPQPSPWQTTPSSSLPPSNITLNPEFKLDHHGPCGIKAHQDSHWSEAAYARYRVTATAWGVGPGRDLDGSFSMLEKWCDIFWMKAGDGFLFNNPQCWLPSAGEAIADVDLFHGSDGQRRNRGSIPYLSAVKQIFKMTRDTDEIKALRGIARKLDNIIVKHIGKKRMLPWDTAATKGIQSLQSILSQAASGYTRGLGGLRSGGPVPVSFRCLYM</sequence>
<evidence type="ECO:0000313" key="2">
    <source>
        <dbReference type="Proteomes" id="UP001175000"/>
    </source>
</evidence>
<organism evidence="1 2">
    <name type="scientific">Immersiella caudata</name>
    <dbReference type="NCBI Taxonomy" id="314043"/>
    <lineage>
        <taxon>Eukaryota</taxon>
        <taxon>Fungi</taxon>
        <taxon>Dikarya</taxon>
        <taxon>Ascomycota</taxon>
        <taxon>Pezizomycotina</taxon>
        <taxon>Sordariomycetes</taxon>
        <taxon>Sordariomycetidae</taxon>
        <taxon>Sordariales</taxon>
        <taxon>Lasiosphaeriaceae</taxon>
        <taxon>Immersiella</taxon>
    </lineage>
</organism>
<evidence type="ECO:0000313" key="1">
    <source>
        <dbReference type="EMBL" id="KAK0624238.1"/>
    </source>
</evidence>
<dbReference type="EMBL" id="JAULSU010000003">
    <property type="protein sequence ID" value="KAK0624238.1"/>
    <property type="molecule type" value="Genomic_DNA"/>
</dbReference>
<dbReference type="Proteomes" id="UP001175000">
    <property type="component" value="Unassembled WGS sequence"/>
</dbReference>
<comment type="caution">
    <text evidence="1">The sequence shown here is derived from an EMBL/GenBank/DDBJ whole genome shotgun (WGS) entry which is preliminary data.</text>
</comment>
<protein>
    <submittedName>
        <fullName evidence="1">Uncharacterized protein</fullName>
    </submittedName>
</protein>
<dbReference type="AlphaFoldDB" id="A0AA39WYZ6"/>
<gene>
    <name evidence="1" type="ORF">B0T14DRAFT_565526</name>
</gene>
<keyword evidence="2" id="KW-1185">Reference proteome</keyword>
<proteinExistence type="predicted"/>
<reference evidence="1" key="1">
    <citation type="submission" date="2023-06" db="EMBL/GenBank/DDBJ databases">
        <title>Genome-scale phylogeny and comparative genomics of the fungal order Sordariales.</title>
        <authorList>
            <consortium name="Lawrence Berkeley National Laboratory"/>
            <person name="Hensen N."/>
            <person name="Bonometti L."/>
            <person name="Westerberg I."/>
            <person name="Brannstrom I.O."/>
            <person name="Guillou S."/>
            <person name="Cros-Aarteil S."/>
            <person name="Calhoun S."/>
            <person name="Haridas S."/>
            <person name="Kuo A."/>
            <person name="Mondo S."/>
            <person name="Pangilinan J."/>
            <person name="Riley R."/>
            <person name="Labutti K."/>
            <person name="Andreopoulos B."/>
            <person name="Lipzen A."/>
            <person name="Chen C."/>
            <person name="Yanf M."/>
            <person name="Daum C."/>
            <person name="Ng V."/>
            <person name="Clum A."/>
            <person name="Steindorff A."/>
            <person name="Ohm R."/>
            <person name="Martin F."/>
            <person name="Silar P."/>
            <person name="Natvig D."/>
            <person name="Lalanne C."/>
            <person name="Gautier V."/>
            <person name="Ament-Velasquez S.L."/>
            <person name="Kruys A."/>
            <person name="Hutchinson M.I."/>
            <person name="Powell A.J."/>
            <person name="Barry K."/>
            <person name="Miller A.N."/>
            <person name="Grigoriev I.V."/>
            <person name="Debuchy R."/>
            <person name="Gladieux P."/>
            <person name="Thoren M.H."/>
            <person name="Johannesson H."/>
        </authorList>
    </citation>
    <scope>NUCLEOTIDE SEQUENCE</scope>
    <source>
        <strain evidence="1">CBS 606.72</strain>
    </source>
</reference>